<protein>
    <recommendedName>
        <fullName evidence="6">alanine transaminase</fullName>
        <ecNumber evidence="6">2.6.1.2</ecNumber>
    </recommendedName>
</protein>
<dbReference type="RefSeq" id="WP_091383846.1">
    <property type="nucleotide sequence ID" value="NZ_FNQO01000001.1"/>
</dbReference>
<dbReference type="Gene3D" id="3.40.640.10">
    <property type="entry name" value="Type I PLP-dependent aspartate aminotransferase-like (Major domain)"/>
    <property type="match status" value="1"/>
</dbReference>
<dbReference type="Pfam" id="PF00155">
    <property type="entry name" value="Aminotran_1_2"/>
    <property type="match status" value="1"/>
</dbReference>
<sequence length="404" mass="45170">MKDILKSEKLHGVCYEIRGPVMEQAYRMEEEGHRILKLNIGNPAPFGFDAPDEIIQDVIHNLAQAQGYVESKGLFAARKAIMQECQTLGIEGVDIDDIYLGNGVSELISMATQALLNDGDELLLPMPNYPLWMAATNLTGAHPVLYRCDEEAGWLPDIADIKAKITPRTRGIVVINPNNPTGAVYPRALLEQIVEVARTHGLVIFADEIYSKILYDDAEFTPMATLAQDVLCLSFNGLSKSYRLAGFRSGWMIVSGAKQRAKGFIEGMDILSSMRLCGNVPAMFAVQTALGGYQSINDLVLPGGRLRQQRDLAYRMLNDIPGVSCVKPRGAIYLFPKLHLDQHKIQNDERLVLDFLRQEKILLVQGSAFHWDAPDHLRIVFLPRADDLSHSIERLGYFLERYSQ</sequence>
<evidence type="ECO:0000256" key="1">
    <source>
        <dbReference type="ARBA" id="ARBA00001933"/>
    </source>
</evidence>
<dbReference type="PANTHER" id="PTHR43488:SF2">
    <property type="entry name" value="GLUTAMATE-PYRUVATE AMINOTRANSFERASE ALAA"/>
    <property type="match status" value="1"/>
</dbReference>
<dbReference type="InterPro" id="IPR015422">
    <property type="entry name" value="PyrdxlP-dep_Trfase_small"/>
</dbReference>
<dbReference type="OrthoDB" id="9803354at2"/>
<dbReference type="PANTHER" id="PTHR43488">
    <property type="entry name" value="GLUTAMATE-PYRUVATE AMINOTRANSFERASE ALAA"/>
    <property type="match status" value="1"/>
</dbReference>
<dbReference type="Gene3D" id="3.90.1150.10">
    <property type="entry name" value="Aspartate Aminotransferase, domain 1"/>
    <property type="match status" value="1"/>
</dbReference>
<dbReference type="EMBL" id="FNQO01000001">
    <property type="protein sequence ID" value="SDZ75859.1"/>
    <property type="molecule type" value="Genomic_DNA"/>
</dbReference>
<organism evidence="8 9">
    <name type="scientific">Microbulbifer marinus</name>
    <dbReference type="NCBI Taxonomy" id="658218"/>
    <lineage>
        <taxon>Bacteria</taxon>
        <taxon>Pseudomonadati</taxon>
        <taxon>Pseudomonadota</taxon>
        <taxon>Gammaproteobacteria</taxon>
        <taxon>Cellvibrionales</taxon>
        <taxon>Microbulbiferaceae</taxon>
        <taxon>Microbulbifer</taxon>
    </lineage>
</organism>
<dbReference type="GO" id="GO:0030170">
    <property type="term" value="F:pyridoxal phosphate binding"/>
    <property type="evidence" value="ECO:0007669"/>
    <property type="project" value="InterPro"/>
</dbReference>
<evidence type="ECO:0000256" key="6">
    <source>
        <dbReference type="ARBA" id="ARBA00026106"/>
    </source>
</evidence>
<dbReference type="CDD" id="cd00609">
    <property type="entry name" value="AAT_like"/>
    <property type="match status" value="1"/>
</dbReference>
<dbReference type="Proteomes" id="UP000198658">
    <property type="component" value="Unassembled WGS sequence"/>
</dbReference>
<reference evidence="9" key="1">
    <citation type="submission" date="2016-10" db="EMBL/GenBank/DDBJ databases">
        <authorList>
            <person name="Varghese N."/>
            <person name="Submissions S."/>
        </authorList>
    </citation>
    <scope>NUCLEOTIDE SEQUENCE [LARGE SCALE GENOMIC DNA]</scope>
    <source>
        <strain evidence="9">CGMCC 1.10657</strain>
    </source>
</reference>
<comment type="similarity">
    <text evidence="2">Belongs to the class-I pyridoxal-phosphate-dependent aminotransferase family.</text>
</comment>
<keyword evidence="3" id="KW-0032">Aminotransferase</keyword>
<evidence type="ECO:0000256" key="5">
    <source>
        <dbReference type="ARBA" id="ARBA00022898"/>
    </source>
</evidence>
<dbReference type="GO" id="GO:0004021">
    <property type="term" value="F:L-alanine:2-oxoglutarate aminotransferase activity"/>
    <property type="evidence" value="ECO:0007669"/>
    <property type="project" value="UniProtKB-EC"/>
</dbReference>
<feature type="domain" description="Aminotransferase class I/classII large" evidence="7">
    <location>
        <begin position="35"/>
        <end position="388"/>
    </location>
</feature>
<dbReference type="InterPro" id="IPR015424">
    <property type="entry name" value="PyrdxlP-dep_Trfase"/>
</dbReference>
<evidence type="ECO:0000256" key="2">
    <source>
        <dbReference type="ARBA" id="ARBA00007441"/>
    </source>
</evidence>
<keyword evidence="9" id="KW-1185">Reference proteome</keyword>
<dbReference type="STRING" id="658218.SAMN05216562_0075"/>
<dbReference type="InterPro" id="IPR015421">
    <property type="entry name" value="PyrdxlP-dep_Trfase_major"/>
</dbReference>
<proteinExistence type="inferred from homology"/>
<evidence type="ECO:0000259" key="7">
    <source>
        <dbReference type="Pfam" id="PF00155"/>
    </source>
</evidence>
<evidence type="ECO:0000256" key="3">
    <source>
        <dbReference type="ARBA" id="ARBA00022576"/>
    </source>
</evidence>
<name>A0A1H3VM83_9GAMM</name>
<keyword evidence="4" id="KW-0808">Transferase</keyword>
<gene>
    <name evidence="8" type="ORF">SAMN05216562_0075</name>
</gene>
<evidence type="ECO:0000313" key="8">
    <source>
        <dbReference type="EMBL" id="SDZ75859.1"/>
    </source>
</evidence>
<evidence type="ECO:0000256" key="4">
    <source>
        <dbReference type="ARBA" id="ARBA00022679"/>
    </source>
</evidence>
<dbReference type="EC" id="2.6.1.2" evidence="6"/>
<dbReference type="AlphaFoldDB" id="A0A1H3VM83"/>
<accession>A0A1H3VM83</accession>
<dbReference type="InterPro" id="IPR051926">
    <property type="entry name" value="Ala_Aminotransferase"/>
</dbReference>
<evidence type="ECO:0000313" key="9">
    <source>
        <dbReference type="Proteomes" id="UP000198658"/>
    </source>
</evidence>
<keyword evidence="5" id="KW-0663">Pyridoxal phosphate</keyword>
<comment type="cofactor">
    <cofactor evidence="1">
        <name>pyridoxal 5'-phosphate</name>
        <dbReference type="ChEBI" id="CHEBI:597326"/>
    </cofactor>
</comment>
<dbReference type="SUPFAM" id="SSF53383">
    <property type="entry name" value="PLP-dependent transferases"/>
    <property type="match status" value="1"/>
</dbReference>
<dbReference type="InterPro" id="IPR004839">
    <property type="entry name" value="Aminotransferase_I/II_large"/>
</dbReference>